<organism evidence="16 17">
    <name type="scientific">Zingiber officinale</name>
    <name type="common">Ginger</name>
    <name type="synonym">Amomum zingiber</name>
    <dbReference type="NCBI Taxonomy" id="94328"/>
    <lineage>
        <taxon>Eukaryota</taxon>
        <taxon>Viridiplantae</taxon>
        <taxon>Streptophyta</taxon>
        <taxon>Embryophyta</taxon>
        <taxon>Tracheophyta</taxon>
        <taxon>Spermatophyta</taxon>
        <taxon>Magnoliopsida</taxon>
        <taxon>Liliopsida</taxon>
        <taxon>Zingiberales</taxon>
        <taxon>Zingiberaceae</taxon>
        <taxon>Zingiber</taxon>
    </lineage>
</organism>
<evidence type="ECO:0000256" key="3">
    <source>
        <dbReference type="ARBA" id="ARBA00012483"/>
    </source>
</evidence>
<feature type="coiled-coil region" evidence="11">
    <location>
        <begin position="422"/>
        <end position="491"/>
    </location>
</feature>
<feature type="region of interest" description="Disordered" evidence="12">
    <location>
        <begin position="194"/>
        <end position="243"/>
    </location>
</feature>
<evidence type="ECO:0000256" key="4">
    <source>
        <dbReference type="ARBA" id="ARBA00022527"/>
    </source>
</evidence>
<dbReference type="Gene3D" id="1.10.510.10">
    <property type="entry name" value="Transferase(Phosphotransferase) domain 1"/>
    <property type="match status" value="1"/>
</dbReference>
<evidence type="ECO:0000256" key="10">
    <source>
        <dbReference type="PROSITE-ProRule" id="PRU10141"/>
    </source>
</evidence>
<dbReference type="PANTHER" id="PTHR45647:SF153">
    <property type="entry name" value="PROTEIN KINASE DOMAIN-CONTAINING PROTEIN"/>
    <property type="match status" value="1"/>
</dbReference>
<dbReference type="PROSITE" id="PS00107">
    <property type="entry name" value="PROTEIN_KINASE_ATP"/>
    <property type="match status" value="1"/>
</dbReference>
<dbReference type="Gene3D" id="3.40.50.620">
    <property type="entry name" value="HUPs"/>
    <property type="match status" value="1"/>
</dbReference>
<dbReference type="InterPro" id="IPR013083">
    <property type="entry name" value="Znf_RING/FYVE/PHD"/>
</dbReference>
<keyword evidence="7" id="KW-0418">Kinase</keyword>
<sequence>MQVRAAAAHGGLGAIVEETAMEEEEKVYVAVAKEAKEGKSIVAWLLQNTSENRTIVVLHIHRPSQRIPTALGWIPPSQMEEQEVAAYRRIERENIQQILDEYVNLCSRVKKAEKLVIEKEDVAKGLIELIASHGITKFVMGAAAEKNYKRKMKALRSEKALSVQRHAHPSCKIWFVCKGNLICTRESSVDGSFAAQSSTASPTSNSSQHEIHRSISAPTAHTIAPAKQDRVTQRSYSDNTVPHRDVTMATWSNKELARISTSENIESEELERSSASTCESKRSKELARSSTSESRGSSVFDPWDMVSRASDLSVLDEEESKMASLSIMQKDEDSDDLSIILQAKPKPEKYNQLQSPQYDQENLSVDDALYKRLETAFNELENSRREAYEEFHKRQMAEKYLNEAIKKIKVVEYLYNKEFKQRKDTEETIAKDQAELLALKKQRDEVHEKLSKGHQKISALELQNSDSDRALKNIKEKLSEAYNHLESIRQRHEVLQYRHDNAMGENEELNRIKEEATSSSNAADGFTEFSLLELEQATENFKEELKIGEGGYGCVYKGFLRHTTVAIKRLNPQGMQGKTEFQREMNVLSKVRHPNIVTLIGVCPEAWTLVYEFLPNGSLEDHLKCKQNTPPLTWQARTHIAAEICTALIFLHSCKPLSVVHGDLKPANILLDENLVSKLGDFGISRLLVQSIESTTLYHCTRQPKGTFAYVDPELLSSGSITIKSDMYSFGIIILQLLAGRLAFGINKAVKEALDKRRLHEILDASAGDWPYVQAEKLAKLGLKCCGMNRTRPDATEAWKVLKPLIKSISMSSLSSSFRLATEDTPLIPSYFICPILKELMKDPQIAADGFTYEAEAIREWLDSGRDTSPMTNLKLSHLELIPNHALRHAIQEFHPPGARSTESSPTAKRRDLAVVQAAEEGGKQSRRLRHGLRGRLRFVATAAKKKKNPWLEPFDCGEDPDIEYGSLFADGKQEEDPRPPDNPSNPYGFLKFPMGFNVELASKVRSDVRLYCCVIFGGVYENLLFFPVIQLIKDRYPGVQIDVVALPRGKQVYKVNKNVRWANVYDPDEDFPEPAEYLNMIGLLKLAGLGHAAFLFMASARDKVSYVYPNVNAAGAGMLLTETFTSPTMNLSERGYHMYDEMEEWLGMTVLLLLHVTCLVMYLLCSQKFCCLLELIQLSILVSPFPFSLILISLMLPFTFQLFDRPQWLTVKSRSQCYVDKVLPLPECLNSFFVNF</sequence>
<dbReference type="Gene3D" id="3.30.40.10">
    <property type="entry name" value="Zinc/RING finger domain, C3HC4 (zinc finger)"/>
    <property type="match status" value="1"/>
</dbReference>
<dbReference type="InterPro" id="IPR017441">
    <property type="entry name" value="Protein_kinase_ATP_BS"/>
</dbReference>
<dbReference type="InterPro" id="IPR003613">
    <property type="entry name" value="Ubox_domain"/>
</dbReference>
<dbReference type="GO" id="GO:0016567">
    <property type="term" value="P:protein ubiquitination"/>
    <property type="evidence" value="ECO:0007669"/>
    <property type="project" value="UniProtKB-UniPathway"/>
</dbReference>
<evidence type="ECO:0000259" key="14">
    <source>
        <dbReference type="PROSITE" id="PS50011"/>
    </source>
</evidence>
<feature type="transmembrane region" description="Helical" evidence="13">
    <location>
        <begin position="1146"/>
        <end position="1165"/>
    </location>
</feature>
<comment type="caution">
    <text evidence="16">The sequence shown here is derived from an EMBL/GenBank/DDBJ whole genome shotgun (WGS) entry which is preliminary data.</text>
</comment>
<dbReference type="EC" id="2.3.2.27" evidence="3"/>
<dbReference type="Proteomes" id="UP000734854">
    <property type="component" value="Unassembled WGS sequence"/>
</dbReference>
<dbReference type="SMART" id="SM00220">
    <property type="entry name" value="S_TKc"/>
    <property type="match status" value="1"/>
</dbReference>
<feature type="compositionally biased region" description="Low complexity" evidence="12">
    <location>
        <begin position="289"/>
        <end position="298"/>
    </location>
</feature>
<feature type="domain" description="Protein kinase" evidence="14">
    <location>
        <begin position="541"/>
        <end position="806"/>
    </location>
</feature>
<keyword evidence="13" id="KW-1133">Transmembrane helix</keyword>
<feature type="binding site" evidence="10">
    <location>
        <position position="568"/>
    </location>
    <ligand>
        <name>ATP</name>
        <dbReference type="ChEBI" id="CHEBI:30616"/>
    </ligand>
</feature>
<evidence type="ECO:0000313" key="17">
    <source>
        <dbReference type="Proteomes" id="UP000734854"/>
    </source>
</evidence>
<dbReference type="FunFam" id="3.30.200.20:FF:000039">
    <property type="entry name" value="receptor-like protein kinase FERONIA"/>
    <property type="match status" value="1"/>
</dbReference>
<evidence type="ECO:0000256" key="13">
    <source>
        <dbReference type="SAM" id="Phobius"/>
    </source>
</evidence>
<keyword evidence="13" id="KW-0812">Transmembrane</keyword>
<dbReference type="InterPro" id="IPR051348">
    <property type="entry name" value="U-box_ubiquitin_ligases"/>
</dbReference>
<name>A0A8J5KCV1_ZINOF</name>
<dbReference type="GO" id="GO:0004674">
    <property type="term" value="F:protein serine/threonine kinase activity"/>
    <property type="evidence" value="ECO:0007669"/>
    <property type="project" value="UniProtKB-KW"/>
</dbReference>
<evidence type="ECO:0000256" key="5">
    <source>
        <dbReference type="ARBA" id="ARBA00022679"/>
    </source>
</evidence>
<evidence type="ECO:0000256" key="7">
    <source>
        <dbReference type="ARBA" id="ARBA00022777"/>
    </source>
</evidence>
<dbReference type="GO" id="GO:0061630">
    <property type="term" value="F:ubiquitin protein ligase activity"/>
    <property type="evidence" value="ECO:0007669"/>
    <property type="project" value="UniProtKB-EC"/>
</dbReference>
<dbReference type="CDD" id="cd16655">
    <property type="entry name" value="RING-Ubox_WDSUB1-like"/>
    <property type="match status" value="1"/>
</dbReference>
<protein>
    <recommendedName>
        <fullName evidence="3">RING-type E3 ubiquitin transferase</fullName>
        <ecNumber evidence="3">2.3.2.27</ecNumber>
    </recommendedName>
</protein>
<proteinExistence type="predicted"/>
<dbReference type="SUPFAM" id="SSF53756">
    <property type="entry name" value="UDP-Glycosyltransferase/glycogen phosphorylase"/>
    <property type="match status" value="1"/>
</dbReference>
<dbReference type="Pfam" id="PF04564">
    <property type="entry name" value="U-box"/>
    <property type="match status" value="1"/>
</dbReference>
<dbReference type="PROSITE" id="PS00108">
    <property type="entry name" value="PROTEIN_KINASE_ST"/>
    <property type="match status" value="1"/>
</dbReference>
<comment type="catalytic activity">
    <reaction evidence="1">
        <text>S-ubiquitinyl-[E2 ubiquitin-conjugating enzyme]-L-cysteine + [acceptor protein]-L-lysine = [E2 ubiquitin-conjugating enzyme]-L-cysteine + N(6)-ubiquitinyl-[acceptor protein]-L-lysine.</text>
        <dbReference type="EC" id="2.3.2.27"/>
    </reaction>
</comment>
<feature type="region of interest" description="Disordered" evidence="12">
    <location>
        <begin position="262"/>
        <end position="301"/>
    </location>
</feature>
<dbReference type="SMART" id="SM00504">
    <property type="entry name" value="Ubox"/>
    <property type="match status" value="1"/>
</dbReference>
<keyword evidence="11" id="KW-0175">Coiled coil</keyword>
<dbReference type="SUPFAM" id="SSF56112">
    <property type="entry name" value="Protein kinase-like (PK-like)"/>
    <property type="match status" value="1"/>
</dbReference>
<keyword evidence="8" id="KW-0833">Ubl conjugation pathway</keyword>
<dbReference type="InterPro" id="IPR000719">
    <property type="entry name" value="Prot_kinase_dom"/>
</dbReference>
<evidence type="ECO:0000256" key="11">
    <source>
        <dbReference type="SAM" id="Coils"/>
    </source>
</evidence>
<comment type="pathway">
    <text evidence="2">Protein modification; protein ubiquitination.</text>
</comment>
<evidence type="ECO:0000313" key="16">
    <source>
        <dbReference type="EMBL" id="KAG6475668.1"/>
    </source>
</evidence>
<evidence type="ECO:0000256" key="1">
    <source>
        <dbReference type="ARBA" id="ARBA00000900"/>
    </source>
</evidence>
<gene>
    <name evidence="16" type="ORF">ZIOFF_064897</name>
</gene>
<dbReference type="UniPathway" id="UPA00143"/>
<keyword evidence="4" id="KW-0723">Serine/threonine-protein kinase</keyword>
<dbReference type="AlphaFoldDB" id="A0A8J5KCV1"/>
<keyword evidence="17" id="KW-1185">Reference proteome</keyword>
<evidence type="ECO:0000256" key="12">
    <source>
        <dbReference type="SAM" id="MobiDB-lite"/>
    </source>
</evidence>
<dbReference type="InterPro" id="IPR014729">
    <property type="entry name" value="Rossmann-like_a/b/a_fold"/>
</dbReference>
<dbReference type="InterPro" id="IPR011009">
    <property type="entry name" value="Kinase-like_dom_sf"/>
</dbReference>
<feature type="transmembrane region" description="Helical" evidence="13">
    <location>
        <begin position="1177"/>
        <end position="1201"/>
    </location>
</feature>
<evidence type="ECO:0000256" key="8">
    <source>
        <dbReference type="ARBA" id="ARBA00022786"/>
    </source>
</evidence>
<dbReference type="EMBL" id="JACMSC010000018">
    <property type="protein sequence ID" value="KAG6475668.1"/>
    <property type="molecule type" value="Genomic_DNA"/>
</dbReference>
<dbReference type="GO" id="GO:0005524">
    <property type="term" value="F:ATP binding"/>
    <property type="evidence" value="ECO:0007669"/>
    <property type="project" value="UniProtKB-UniRule"/>
</dbReference>
<keyword evidence="6 10" id="KW-0547">Nucleotide-binding</keyword>
<accession>A0A8J5KCV1</accession>
<evidence type="ECO:0000256" key="2">
    <source>
        <dbReference type="ARBA" id="ARBA00004906"/>
    </source>
</evidence>
<dbReference type="SUPFAM" id="SSF57850">
    <property type="entry name" value="RING/U-box"/>
    <property type="match status" value="1"/>
</dbReference>
<feature type="compositionally biased region" description="Low complexity" evidence="12">
    <location>
        <begin position="194"/>
        <end position="208"/>
    </location>
</feature>
<dbReference type="PROSITE" id="PS50011">
    <property type="entry name" value="PROTEIN_KINASE_DOM"/>
    <property type="match status" value="1"/>
</dbReference>
<keyword evidence="9 10" id="KW-0067">ATP-binding</keyword>
<evidence type="ECO:0000259" key="15">
    <source>
        <dbReference type="PROSITE" id="PS51698"/>
    </source>
</evidence>
<dbReference type="Pfam" id="PF00069">
    <property type="entry name" value="Pkinase"/>
    <property type="match status" value="1"/>
</dbReference>
<dbReference type="PANTHER" id="PTHR45647">
    <property type="entry name" value="OS02G0152300 PROTEIN"/>
    <property type="match status" value="1"/>
</dbReference>
<keyword evidence="13" id="KW-0472">Membrane</keyword>
<dbReference type="PROSITE" id="PS51698">
    <property type="entry name" value="U_BOX"/>
    <property type="match status" value="1"/>
</dbReference>
<evidence type="ECO:0000256" key="9">
    <source>
        <dbReference type="ARBA" id="ARBA00022840"/>
    </source>
</evidence>
<feature type="domain" description="U-box" evidence="15">
    <location>
        <begin position="827"/>
        <end position="901"/>
    </location>
</feature>
<dbReference type="Gene3D" id="3.30.200.20">
    <property type="entry name" value="Phosphorylase Kinase, domain 1"/>
    <property type="match status" value="1"/>
</dbReference>
<dbReference type="CDD" id="cd01989">
    <property type="entry name" value="USP_STK_Ubox_N"/>
    <property type="match status" value="1"/>
</dbReference>
<evidence type="ECO:0000256" key="6">
    <source>
        <dbReference type="ARBA" id="ARBA00022741"/>
    </source>
</evidence>
<keyword evidence="5" id="KW-0808">Transferase</keyword>
<reference evidence="16 17" key="1">
    <citation type="submission" date="2020-08" db="EMBL/GenBank/DDBJ databases">
        <title>Plant Genome Project.</title>
        <authorList>
            <person name="Zhang R.-G."/>
        </authorList>
    </citation>
    <scope>NUCLEOTIDE SEQUENCE [LARGE SCALE GENOMIC DNA]</scope>
    <source>
        <tissue evidence="16">Rhizome</tissue>
    </source>
</reference>
<dbReference type="InterPro" id="IPR008271">
    <property type="entry name" value="Ser/Thr_kinase_AS"/>
</dbReference>